<evidence type="ECO:0000313" key="3">
    <source>
        <dbReference type="Proteomes" id="UP000676386"/>
    </source>
</evidence>
<dbReference type="InterPro" id="IPR029062">
    <property type="entry name" value="Class_I_gatase-like"/>
</dbReference>
<dbReference type="Pfam" id="PF07090">
    <property type="entry name" value="GATase1_like"/>
    <property type="match status" value="1"/>
</dbReference>
<evidence type="ECO:0000259" key="1">
    <source>
        <dbReference type="Pfam" id="PF07090"/>
    </source>
</evidence>
<dbReference type="InterPro" id="IPR010768">
    <property type="entry name" value="GATase1-like"/>
</dbReference>
<dbReference type="PANTHER" id="PTHR37947:SF1">
    <property type="entry name" value="BLL2462 PROTEIN"/>
    <property type="match status" value="1"/>
</dbReference>
<dbReference type="Gene3D" id="3.40.50.880">
    <property type="match status" value="1"/>
</dbReference>
<feature type="domain" description="Putative glutamine amidotransferase" evidence="1">
    <location>
        <begin position="47"/>
        <end position="267"/>
    </location>
</feature>
<reference evidence="2 3" key="1">
    <citation type="submission" date="2021-04" db="EMBL/GenBank/DDBJ databases">
        <title>Chitinophaga sp. nov., isolated from the rhizosphere soil.</title>
        <authorList>
            <person name="He S."/>
        </authorList>
    </citation>
    <scope>NUCLEOTIDE SEQUENCE [LARGE SCALE GENOMIC DNA]</scope>
    <source>
        <strain evidence="2 3">2R12</strain>
    </source>
</reference>
<name>A0ABS5J702_9BACT</name>
<sequence>MGTKKEIRTKSEHVLYLGDWVFHLGPTFIETPFGTETKDADLHFYGERLTEALEHVADVTTLANWELYRLAPGKLEAFLEESVSLIISDVEAKCFHLYPSFFDRSRRENRVVTFPDRLMLIKEWIRDGGGLMMLGGWLSFSGVQGKSGWGRCTLTDALPVDCLVTEDLVESSAGFTPEVLQPEHPAVKGLPWDQFPPIFGYNEVSANAAGEVLVRVKETGHPLVVAGAYGKGRILTYMSDPAPHWGINFELWEGYDAFWQQSLNWVKKQHG</sequence>
<proteinExistence type="predicted"/>
<dbReference type="RefSeq" id="WP_211976131.1">
    <property type="nucleotide sequence ID" value="NZ_CBFHAM010000025.1"/>
</dbReference>
<protein>
    <recommendedName>
        <fullName evidence="1">Putative glutamine amidotransferase domain-containing protein</fullName>
    </recommendedName>
</protein>
<comment type="caution">
    <text evidence="2">The sequence shown here is derived from an EMBL/GenBank/DDBJ whole genome shotgun (WGS) entry which is preliminary data.</text>
</comment>
<dbReference type="Proteomes" id="UP000676386">
    <property type="component" value="Unassembled WGS sequence"/>
</dbReference>
<evidence type="ECO:0000313" key="2">
    <source>
        <dbReference type="EMBL" id="MBS0030997.1"/>
    </source>
</evidence>
<dbReference type="EMBL" id="JAGTXB010000018">
    <property type="protein sequence ID" value="MBS0030997.1"/>
    <property type="molecule type" value="Genomic_DNA"/>
</dbReference>
<dbReference type="PANTHER" id="PTHR37947">
    <property type="entry name" value="BLL2462 PROTEIN"/>
    <property type="match status" value="1"/>
</dbReference>
<organism evidence="2 3">
    <name type="scientific">Chitinophaga hostae</name>
    <dbReference type="NCBI Taxonomy" id="2831022"/>
    <lineage>
        <taxon>Bacteria</taxon>
        <taxon>Pseudomonadati</taxon>
        <taxon>Bacteroidota</taxon>
        <taxon>Chitinophagia</taxon>
        <taxon>Chitinophagales</taxon>
        <taxon>Chitinophagaceae</taxon>
        <taxon>Chitinophaga</taxon>
    </lineage>
</organism>
<gene>
    <name evidence="2" type="ORF">KE626_26965</name>
</gene>
<dbReference type="SUPFAM" id="SSF52317">
    <property type="entry name" value="Class I glutamine amidotransferase-like"/>
    <property type="match status" value="1"/>
</dbReference>
<keyword evidence="3" id="KW-1185">Reference proteome</keyword>
<accession>A0ABS5J702</accession>